<dbReference type="InterPro" id="IPR006852">
    <property type="entry name" value="TOD1_MUCI70"/>
</dbReference>
<dbReference type="Pfam" id="PF04765">
    <property type="entry name" value="TOD1_MUCI70"/>
    <property type="match status" value="1"/>
</dbReference>
<proteinExistence type="predicted"/>
<dbReference type="InterPro" id="IPR048354">
    <property type="entry name" value="TOD1_MUCI70_glycTrfase_dom"/>
</dbReference>
<evidence type="ECO:0000313" key="4">
    <source>
        <dbReference type="Proteomes" id="UP001396334"/>
    </source>
</evidence>
<dbReference type="EMBL" id="JBBPBN010000056">
    <property type="protein sequence ID" value="KAK8989464.1"/>
    <property type="molecule type" value="Genomic_DNA"/>
</dbReference>
<keyword evidence="1" id="KW-1133">Transmembrane helix</keyword>
<accession>A0ABR2PMD7</accession>
<sequence length="323" mass="36516">MGKATATTKTPLFCQSKLLCFSLLYLFTTLFLAFYHKVSPNNCLFRSSPFDPIQSSLFRYPPSYGEHKYATTTHRHSCSSPVFFSGYGKVAEEIHNLCKNSSTFLPALKYLQVKGDTFGGNLSFQERISYFNHTNNDINVPCGFLKEFPVSDSDRIAMESCNGVVVASAIFNDHDKIRQPIGLGSKTLEIACFFMFIDDVTLQGLHFHKVIPQNSPDYKIGVWRIIKVFSEKLYENPAMNGVIPKYLVQTFPELEIQHLDRREASTNDRSVVTDTFSSCIGGRRYGDIEASVLYSYDGRSNGDGAVEEMVRYRWLDEANGDLL</sequence>
<comment type="caution">
    <text evidence="3">The sequence shown here is derived from an EMBL/GenBank/DDBJ whole genome shotgun (WGS) entry which is preliminary data.</text>
</comment>
<feature type="domain" description="TOD1/MUCI70 glycosyltransferase-like" evidence="2">
    <location>
        <begin position="112"/>
        <end position="249"/>
    </location>
</feature>
<dbReference type="PANTHER" id="PTHR12956:SF13">
    <property type="entry name" value="ALKALINE CERAMIDASE TOD1"/>
    <property type="match status" value="1"/>
</dbReference>
<keyword evidence="1" id="KW-0472">Membrane</keyword>
<evidence type="ECO:0000313" key="3">
    <source>
        <dbReference type="EMBL" id="KAK8989464.1"/>
    </source>
</evidence>
<dbReference type="PANTHER" id="PTHR12956">
    <property type="entry name" value="ALKALINE CERAMIDASE-RELATED"/>
    <property type="match status" value="1"/>
</dbReference>
<keyword evidence="1" id="KW-0812">Transmembrane</keyword>
<evidence type="ECO:0000256" key="1">
    <source>
        <dbReference type="SAM" id="Phobius"/>
    </source>
</evidence>
<name>A0ABR2PMD7_9ROSI</name>
<dbReference type="Proteomes" id="UP001396334">
    <property type="component" value="Unassembled WGS sequence"/>
</dbReference>
<gene>
    <name evidence="3" type="ORF">V6N11_063888</name>
</gene>
<protein>
    <recommendedName>
        <fullName evidence="2">TOD1/MUCI70 glycosyltransferase-like domain-containing protein</fullName>
    </recommendedName>
</protein>
<evidence type="ECO:0000259" key="2">
    <source>
        <dbReference type="Pfam" id="PF04765"/>
    </source>
</evidence>
<keyword evidence="4" id="KW-1185">Reference proteome</keyword>
<feature type="transmembrane region" description="Helical" evidence="1">
    <location>
        <begin position="18"/>
        <end position="36"/>
    </location>
</feature>
<reference evidence="3 4" key="1">
    <citation type="journal article" date="2024" name="G3 (Bethesda)">
        <title>Genome assembly of Hibiscus sabdariffa L. provides insights into metabolisms of medicinal natural products.</title>
        <authorList>
            <person name="Kim T."/>
        </authorList>
    </citation>
    <scope>NUCLEOTIDE SEQUENCE [LARGE SCALE GENOMIC DNA]</scope>
    <source>
        <strain evidence="3">TK-2024</strain>
        <tissue evidence="3">Old leaves</tissue>
    </source>
</reference>
<organism evidence="3 4">
    <name type="scientific">Hibiscus sabdariffa</name>
    <name type="common">roselle</name>
    <dbReference type="NCBI Taxonomy" id="183260"/>
    <lineage>
        <taxon>Eukaryota</taxon>
        <taxon>Viridiplantae</taxon>
        <taxon>Streptophyta</taxon>
        <taxon>Embryophyta</taxon>
        <taxon>Tracheophyta</taxon>
        <taxon>Spermatophyta</taxon>
        <taxon>Magnoliopsida</taxon>
        <taxon>eudicotyledons</taxon>
        <taxon>Gunneridae</taxon>
        <taxon>Pentapetalae</taxon>
        <taxon>rosids</taxon>
        <taxon>malvids</taxon>
        <taxon>Malvales</taxon>
        <taxon>Malvaceae</taxon>
        <taxon>Malvoideae</taxon>
        <taxon>Hibiscus</taxon>
    </lineage>
</organism>